<dbReference type="RefSeq" id="WP_231489282.1">
    <property type="nucleotide sequence ID" value="NZ_BAAAZO010000012.1"/>
</dbReference>
<gene>
    <name evidence="1" type="ORF">GCM10022223_60830</name>
</gene>
<reference evidence="2" key="1">
    <citation type="journal article" date="2019" name="Int. J. Syst. Evol. Microbiol.">
        <title>The Global Catalogue of Microorganisms (GCM) 10K type strain sequencing project: providing services to taxonomists for standard genome sequencing and annotation.</title>
        <authorList>
            <consortium name="The Broad Institute Genomics Platform"/>
            <consortium name="The Broad Institute Genome Sequencing Center for Infectious Disease"/>
            <person name="Wu L."/>
            <person name="Ma J."/>
        </authorList>
    </citation>
    <scope>NUCLEOTIDE SEQUENCE [LARGE SCALE GENOMIC DNA]</scope>
    <source>
        <strain evidence="2">JCM 16902</strain>
    </source>
</reference>
<dbReference type="EMBL" id="BAAAZO010000012">
    <property type="protein sequence ID" value="GAA3634342.1"/>
    <property type="molecule type" value="Genomic_DNA"/>
</dbReference>
<accession>A0ABP7AJS8</accession>
<organism evidence="1 2">
    <name type="scientific">Kineosporia mesophila</name>
    <dbReference type="NCBI Taxonomy" id="566012"/>
    <lineage>
        <taxon>Bacteria</taxon>
        <taxon>Bacillati</taxon>
        <taxon>Actinomycetota</taxon>
        <taxon>Actinomycetes</taxon>
        <taxon>Kineosporiales</taxon>
        <taxon>Kineosporiaceae</taxon>
        <taxon>Kineosporia</taxon>
    </lineage>
</organism>
<name>A0ABP7AJS8_9ACTN</name>
<keyword evidence="2" id="KW-1185">Reference proteome</keyword>
<protein>
    <submittedName>
        <fullName evidence="1">(2Fe-2S)-binding protein</fullName>
    </submittedName>
</protein>
<evidence type="ECO:0000313" key="1">
    <source>
        <dbReference type="EMBL" id="GAA3634342.1"/>
    </source>
</evidence>
<sequence length="232" mass="24607">MDDTYEDISAIGPFFGLETHAAPGSPTAPWRPMVELVLGPEVLRKRIDAVRVSLAGMSGRDPDRIEPRVAASVAHLGLVARLLAPTLAVTVARGAEPGWSLETIWWQDELGGPYPVSVPASTPAARGTEPVRALTEAVLAVVPVSPQVLWGNVASAVNSATSMIAAHDPSLSGRAGAEGDRLMAAIPHHRPVTRTGKGFRRLSCCLIYRIALTDERSRPDPGSLCGDCALRR</sequence>
<evidence type="ECO:0000313" key="2">
    <source>
        <dbReference type="Proteomes" id="UP001501074"/>
    </source>
</evidence>
<proteinExistence type="predicted"/>
<comment type="caution">
    <text evidence="1">The sequence shown here is derived from an EMBL/GenBank/DDBJ whole genome shotgun (WGS) entry which is preliminary data.</text>
</comment>
<dbReference type="Proteomes" id="UP001501074">
    <property type="component" value="Unassembled WGS sequence"/>
</dbReference>